<dbReference type="Pfam" id="PF07791">
    <property type="entry name" value="Imm11"/>
    <property type="match status" value="1"/>
</dbReference>
<name>A0AA95RVP2_9BACI</name>
<dbReference type="EMBL" id="CP126099">
    <property type="protein sequence ID" value="WHY28945.1"/>
    <property type="molecule type" value="Genomic_DNA"/>
</dbReference>
<reference evidence="2" key="1">
    <citation type="submission" date="2023-05" db="EMBL/GenBank/DDBJ databases">
        <title>Comparative genomics of Bacillaceae isolates and their secondary metabolite potential.</title>
        <authorList>
            <person name="Song L."/>
            <person name="Nielsen L.J."/>
            <person name="Mohite O."/>
            <person name="Xu X."/>
            <person name="Weber T."/>
            <person name="Kovacs A.T."/>
        </authorList>
    </citation>
    <scope>NUCLEOTIDE SEQUENCE</scope>
    <source>
        <strain evidence="2">LN15</strain>
    </source>
</reference>
<protein>
    <recommendedName>
        <fullName evidence="1">Immunity MXAN-0049 protein domain-containing protein</fullName>
    </recommendedName>
</protein>
<evidence type="ECO:0000313" key="2">
    <source>
        <dbReference type="EMBL" id="WHY28945.1"/>
    </source>
</evidence>
<dbReference type="RefSeq" id="WP_283883427.1">
    <property type="nucleotide sequence ID" value="NZ_CP126099.1"/>
</dbReference>
<proteinExistence type="predicted"/>
<feature type="domain" description="Immunity MXAN-0049 protein" evidence="1">
    <location>
        <begin position="59"/>
        <end position="183"/>
    </location>
</feature>
<evidence type="ECO:0000313" key="3">
    <source>
        <dbReference type="Proteomes" id="UP001178303"/>
    </source>
</evidence>
<dbReference type="Proteomes" id="UP001178303">
    <property type="component" value="Chromosome"/>
</dbReference>
<dbReference type="InterPro" id="IPR012433">
    <property type="entry name" value="Imm11"/>
</dbReference>
<evidence type="ECO:0000259" key="1">
    <source>
        <dbReference type="Pfam" id="PF07791"/>
    </source>
</evidence>
<sequence length="190" mass="21931">MKIWELKSSFDDYESFQLLNLEEDSKKYFEGKIDSAAKASNSWGEIRIKCVEEGKQSDFPHFWGEVGTPMVSEKAKKFLEPKLVDNVEFLPLIHDVTGEVYYIINVLNAIDAVDYEKAILKKLRSGLVIDFKKYAFLSNMVKNQTIFKVYLNEILHIPSVFVSDELRNAILESDLKGFEFVEVWDSEANV</sequence>
<gene>
    <name evidence="2" type="ORF">QNH45_26345</name>
</gene>
<dbReference type="AlphaFoldDB" id="A0AA95RVP2"/>
<accession>A0AA95RVP2</accession>
<organism evidence="2 3">
    <name type="scientific">Bacillus wiedmannii</name>
    <dbReference type="NCBI Taxonomy" id="1890302"/>
    <lineage>
        <taxon>Bacteria</taxon>
        <taxon>Bacillati</taxon>
        <taxon>Bacillota</taxon>
        <taxon>Bacilli</taxon>
        <taxon>Bacillales</taxon>
        <taxon>Bacillaceae</taxon>
        <taxon>Bacillus</taxon>
        <taxon>Bacillus cereus group</taxon>
    </lineage>
</organism>